<dbReference type="Gene3D" id="3.40.140.10">
    <property type="entry name" value="Cytidine Deaminase, domain 2"/>
    <property type="match status" value="1"/>
</dbReference>
<dbReference type="GO" id="GO:0008270">
    <property type="term" value="F:zinc ion binding"/>
    <property type="evidence" value="ECO:0007669"/>
    <property type="project" value="TreeGrafter"/>
</dbReference>
<evidence type="ECO:0000313" key="7">
    <source>
        <dbReference type="EMBL" id="RZT84320.1"/>
    </source>
</evidence>
<gene>
    <name evidence="7" type="ORF">EV383_1158</name>
</gene>
<evidence type="ECO:0000256" key="3">
    <source>
        <dbReference type="ARBA" id="ARBA00022801"/>
    </source>
</evidence>
<feature type="domain" description="JAB" evidence="6">
    <location>
        <begin position="25"/>
        <end position="107"/>
    </location>
</feature>
<evidence type="ECO:0000256" key="5">
    <source>
        <dbReference type="ARBA" id="ARBA00023049"/>
    </source>
</evidence>
<evidence type="ECO:0000259" key="6">
    <source>
        <dbReference type="Pfam" id="PF14464"/>
    </source>
</evidence>
<keyword evidence="8" id="KW-1185">Reference proteome</keyword>
<accession>A0A4V2FQD2</accession>
<organism evidence="7 8">
    <name type="scientific">Pseudonocardia sediminis</name>
    <dbReference type="NCBI Taxonomy" id="1397368"/>
    <lineage>
        <taxon>Bacteria</taxon>
        <taxon>Bacillati</taxon>
        <taxon>Actinomycetota</taxon>
        <taxon>Actinomycetes</taxon>
        <taxon>Pseudonocardiales</taxon>
        <taxon>Pseudonocardiaceae</taxon>
        <taxon>Pseudonocardia</taxon>
    </lineage>
</organism>
<evidence type="ECO:0000256" key="4">
    <source>
        <dbReference type="ARBA" id="ARBA00022833"/>
    </source>
</evidence>
<keyword evidence="2" id="KW-0479">Metal-binding</keyword>
<proteinExistence type="predicted"/>
<dbReference type="SUPFAM" id="SSF102712">
    <property type="entry name" value="JAB1/MPN domain"/>
    <property type="match status" value="1"/>
</dbReference>
<dbReference type="InterPro" id="IPR051929">
    <property type="entry name" value="VirAsm_ModProt"/>
</dbReference>
<dbReference type="Proteomes" id="UP000291591">
    <property type="component" value="Unassembled WGS sequence"/>
</dbReference>
<evidence type="ECO:0000256" key="2">
    <source>
        <dbReference type="ARBA" id="ARBA00022723"/>
    </source>
</evidence>
<protein>
    <submittedName>
        <fullName evidence="7">Proteasome lid subunit RPN8/RPN11</fullName>
    </submittedName>
</protein>
<sequence>MSRADTVCVRRRTPRILERVLVLRADLVDEIVAHARREYPLESCGQLVGPEAGDEPGRYVPMTNTDGIESDFAFSPKEDIRLERELDEAGERRIVVVHSHTRVPRRPLTDTGLPEAYPSVKDVEFMGWTPDQHWLIVGLTAADAEPEVRSYRLADGEPAEEEIQVVESYMFAHTGSDDVPDHR</sequence>
<keyword evidence="5" id="KW-0482">Metalloprotease</keyword>
<keyword evidence="7" id="KW-0647">Proteasome</keyword>
<dbReference type="Pfam" id="PF14464">
    <property type="entry name" value="Prok-JAB"/>
    <property type="match status" value="1"/>
</dbReference>
<keyword evidence="3" id="KW-0378">Hydrolase</keyword>
<dbReference type="PANTHER" id="PTHR34858">
    <property type="entry name" value="CYSO-CYSTEINE PEPTIDASE"/>
    <property type="match status" value="1"/>
</dbReference>
<evidence type="ECO:0000256" key="1">
    <source>
        <dbReference type="ARBA" id="ARBA00022670"/>
    </source>
</evidence>
<reference evidence="7 8" key="1">
    <citation type="submission" date="2019-02" db="EMBL/GenBank/DDBJ databases">
        <title>Sequencing the genomes of 1000 actinobacteria strains.</title>
        <authorList>
            <person name="Klenk H.-P."/>
        </authorList>
    </citation>
    <scope>NUCLEOTIDE SEQUENCE [LARGE SCALE GENOMIC DNA]</scope>
    <source>
        <strain evidence="7 8">DSM 45779</strain>
    </source>
</reference>
<evidence type="ECO:0000313" key="8">
    <source>
        <dbReference type="Proteomes" id="UP000291591"/>
    </source>
</evidence>
<dbReference type="AlphaFoldDB" id="A0A4V2FQD2"/>
<dbReference type="GO" id="GO:0008235">
    <property type="term" value="F:metalloexopeptidase activity"/>
    <property type="evidence" value="ECO:0007669"/>
    <property type="project" value="TreeGrafter"/>
</dbReference>
<keyword evidence="4" id="KW-0862">Zinc</keyword>
<comment type="caution">
    <text evidence="7">The sequence shown here is derived from an EMBL/GenBank/DDBJ whole genome shotgun (WGS) entry which is preliminary data.</text>
</comment>
<dbReference type="GO" id="GO:0000502">
    <property type="term" value="C:proteasome complex"/>
    <property type="evidence" value="ECO:0007669"/>
    <property type="project" value="UniProtKB-KW"/>
</dbReference>
<dbReference type="PANTHER" id="PTHR34858:SF1">
    <property type="entry name" value="CYSO-CYSTEINE PEPTIDASE"/>
    <property type="match status" value="1"/>
</dbReference>
<dbReference type="GO" id="GO:0006508">
    <property type="term" value="P:proteolysis"/>
    <property type="evidence" value="ECO:0007669"/>
    <property type="project" value="UniProtKB-KW"/>
</dbReference>
<keyword evidence="1" id="KW-0645">Protease</keyword>
<dbReference type="EMBL" id="SHKL01000001">
    <property type="protein sequence ID" value="RZT84320.1"/>
    <property type="molecule type" value="Genomic_DNA"/>
</dbReference>
<name>A0A4V2FQD2_PSEST</name>
<dbReference type="InterPro" id="IPR028090">
    <property type="entry name" value="JAB_dom_prok"/>
</dbReference>
<dbReference type="CDD" id="cd08070">
    <property type="entry name" value="MPN_like"/>
    <property type="match status" value="1"/>
</dbReference>